<dbReference type="Pfam" id="PF00389">
    <property type="entry name" value="2-Hacid_dh"/>
    <property type="match status" value="1"/>
</dbReference>
<evidence type="ECO:0000259" key="5">
    <source>
        <dbReference type="Pfam" id="PF00389"/>
    </source>
</evidence>
<feature type="domain" description="D-isomer specific 2-hydroxyacid dehydrogenase catalytic" evidence="5">
    <location>
        <begin position="35"/>
        <end position="317"/>
    </location>
</feature>
<proteinExistence type="inferred from homology"/>
<dbReference type="GO" id="GO:0051287">
    <property type="term" value="F:NAD binding"/>
    <property type="evidence" value="ECO:0007669"/>
    <property type="project" value="InterPro"/>
</dbReference>
<feature type="domain" description="D-isomer specific 2-hydroxyacid dehydrogenase NAD-binding" evidence="6">
    <location>
        <begin position="111"/>
        <end position="289"/>
    </location>
</feature>
<accession>A0A558DT68</accession>
<evidence type="ECO:0000313" key="8">
    <source>
        <dbReference type="Proteomes" id="UP000316649"/>
    </source>
</evidence>
<comment type="caution">
    <text evidence="7">The sequence shown here is derived from an EMBL/GenBank/DDBJ whole genome shotgun (WGS) entry which is preliminary data.</text>
</comment>
<comment type="similarity">
    <text evidence="1 4">Belongs to the D-isomer specific 2-hydroxyacid dehydrogenase family.</text>
</comment>
<evidence type="ECO:0000256" key="2">
    <source>
        <dbReference type="ARBA" id="ARBA00023002"/>
    </source>
</evidence>
<keyword evidence="8" id="KW-1185">Reference proteome</keyword>
<dbReference type="SUPFAM" id="SSF51735">
    <property type="entry name" value="NAD(P)-binding Rossmann-fold domains"/>
    <property type="match status" value="1"/>
</dbReference>
<dbReference type="Pfam" id="PF02826">
    <property type="entry name" value="2-Hacid_dh_C"/>
    <property type="match status" value="1"/>
</dbReference>
<dbReference type="SUPFAM" id="SSF52283">
    <property type="entry name" value="Formate/glycerate dehydrogenase catalytic domain-like"/>
    <property type="match status" value="1"/>
</dbReference>
<dbReference type="PROSITE" id="PS00671">
    <property type="entry name" value="D_2_HYDROXYACID_DH_3"/>
    <property type="match status" value="1"/>
</dbReference>
<dbReference type="InterPro" id="IPR036291">
    <property type="entry name" value="NAD(P)-bd_dom_sf"/>
</dbReference>
<dbReference type="OrthoDB" id="9805416at2"/>
<dbReference type="NCBIfam" id="NF005069">
    <property type="entry name" value="PRK06487.1"/>
    <property type="match status" value="1"/>
</dbReference>
<evidence type="ECO:0000256" key="3">
    <source>
        <dbReference type="ARBA" id="ARBA00023027"/>
    </source>
</evidence>
<dbReference type="InterPro" id="IPR006139">
    <property type="entry name" value="D-isomer_2_OHA_DH_cat_dom"/>
</dbReference>
<evidence type="ECO:0000256" key="4">
    <source>
        <dbReference type="RuleBase" id="RU003719"/>
    </source>
</evidence>
<dbReference type="AlphaFoldDB" id="A0A558DT68"/>
<evidence type="ECO:0000256" key="1">
    <source>
        <dbReference type="ARBA" id="ARBA00005854"/>
    </source>
</evidence>
<evidence type="ECO:0000313" key="7">
    <source>
        <dbReference type="EMBL" id="TVO76675.1"/>
    </source>
</evidence>
<dbReference type="InterPro" id="IPR050418">
    <property type="entry name" value="D-iso_2-hydroxyacid_DH_PdxB"/>
</dbReference>
<keyword evidence="3" id="KW-0520">NAD</keyword>
<gene>
    <name evidence="7" type="ORF">FHP88_04420</name>
</gene>
<dbReference type="InterPro" id="IPR029753">
    <property type="entry name" value="D-isomer_DH_CS"/>
</dbReference>
<keyword evidence="2 4" id="KW-0560">Oxidoreductase</keyword>
<reference evidence="7 8" key="1">
    <citation type="submission" date="2019-07" db="EMBL/GenBank/DDBJ databases">
        <title>The pathways for chlorine oxyanion respiration interact through the shared metabolite chlorate.</title>
        <authorList>
            <person name="Barnum T.P."/>
            <person name="Cheng Y."/>
            <person name="Hill K.A."/>
            <person name="Lucas L.N."/>
            <person name="Carlson H.K."/>
            <person name="Coates J.D."/>
        </authorList>
    </citation>
    <scope>NUCLEOTIDE SEQUENCE [LARGE SCALE GENOMIC DNA]</scope>
    <source>
        <strain evidence="7 8">BK-1</strain>
    </source>
</reference>
<name>A0A558DT68_9GAMM</name>
<sequence length="323" mass="34482">MPQAKAVFLDTSTLDKNDLNLAGLTGTPFDWQLFPSTSPAQTAARIKGAQLIVSNKVVIDRPLMENAPELKLICLTATGTNNVDLAAAAELGIGVTNVTGYGTATVVQHTFSLILALSTRLIDYQAAIKRGDWQRSDTFCLTDFPIREIAGKCLGIVGFGTLGRGVARIAEAFDMTILLAQRPGGGAREGRLPLHELLPQVDILTLHCPLTTDTQGLISTKELALMRSDALLINTARGGIVDEEALALALRAGQIGGAGVDVLTQEPPRDDNPLLQTDIPNLIVTPHNAWASREARQRLLDGVTHNILDFLAGGTANRVEGHF</sequence>
<dbReference type="Proteomes" id="UP000316649">
    <property type="component" value="Unassembled WGS sequence"/>
</dbReference>
<dbReference type="InterPro" id="IPR006140">
    <property type="entry name" value="D-isomer_DH_NAD-bd"/>
</dbReference>
<dbReference type="Gene3D" id="3.40.50.720">
    <property type="entry name" value="NAD(P)-binding Rossmann-like Domain"/>
    <property type="match status" value="2"/>
</dbReference>
<dbReference type="EMBL" id="VMNH01000005">
    <property type="protein sequence ID" value="TVO76675.1"/>
    <property type="molecule type" value="Genomic_DNA"/>
</dbReference>
<dbReference type="GO" id="GO:0016616">
    <property type="term" value="F:oxidoreductase activity, acting on the CH-OH group of donors, NAD or NADP as acceptor"/>
    <property type="evidence" value="ECO:0007669"/>
    <property type="project" value="InterPro"/>
</dbReference>
<dbReference type="CDD" id="cd12162">
    <property type="entry name" value="2-Hacid_dh_4"/>
    <property type="match status" value="1"/>
</dbReference>
<dbReference type="PANTHER" id="PTHR43761">
    <property type="entry name" value="D-ISOMER SPECIFIC 2-HYDROXYACID DEHYDROGENASE FAMILY PROTEIN (AFU_ORTHOLOGUE AFUA_1G13630)"/>
    <property type="match status" value="1"/>
</dbReference>
<evidence type="ECO:0000259" key="6">
    <source>
        <dbReference type="Pfam" id="PF02826"/>
    </source>
</evidence>
<protein>
    <submittedName>
        <fullName evidence="7">2-hydroxyacid dehydrogenase</fullName>
    </submittedName>
</protein>
<dbReference type="PANTHER" id="PTHR43761:SF1">
    <property type="entry name" value="D-ISOMER SPECIFIC 2-HYDROXYACID DEHYDROGENASE CATALYTIC DOMAIN-CONTAINING PROTEIN-RELATED"/>
    <property type="match status" value="1"/>
</dbReference>
<organism evidence="7 8">
    <name type="scientific">Sedimenticola selenatireducens</name>
    <dbReference type="NCBI Taxonomy" id="191960"/>
    <lineage>
        <taxon>Bacteria</taxon>
        <taxon>Pseudomonadati</taxon>
        <taxon>Pseudomonadota</taxon>
        <taxon>Gammaproteobacteria</taxon>
        <taxon>Chromatiales</taxon>
        <taxon>Sedimenticolaceae</taxon>
        <taxon>Sedimenticola</taxon>
    </lineage>
</organism>
<dbReference type="RefSeq" id="WP_144357805.1">
    <property type="nucleotide sequence ID" value="NZ_VMNH01000005.1"/>
</dbReference>